<dbReference type="GO" id="GO:0004831">
    <property type="term" value="F:tyrosine-tRNA ligase activity"/>
    <property type="evidence" value="ECO:0007669"/>
    <property type="project" value="UniProtKB-EC"/>
</dbReference>
<keyword evidence="7" id="KW-1185">Reference proteome</keyword>
<feature type="domain" description="RNA-binding S4" evidence="4">
    <location>
        <begin position="28"/>
        <end position="71"/>
    </location>
</feature>
<dbReference type="Gene3D" id="3.10.290.10">
    <property type="entry name" value="RNA-binding S4 domain"/>
    <property type="match status" value="1"/>
</dbReference>
<dbReference type="InterPro" id="IPR002877">
    <property type="entry name" value="RNA_MeTrfase_FtsJ_dom"/>
</dbReference>
<evidence type="ECO:0000256" key="2">
    <source>
        <dbReference type="ARBA" id="ARBA00029460"/>
    </source>
</evidence>
<dbReference type="EMBL" id="CP001751">
    <property type="protein sequence ID" value="ADE39307.1"/>
    <property type="molecule type" value="Genomic_DNA"/>
</dbReference>
<reference evidence="6 7" key="1">
    <citation type="journal article" date="2010" name="J. Bacteriol.">
        <title>Complete genome sequence of "Candidatus Puniceispirillum marinum" IMCC1322, a representative of the SAR116 clade in the Alphaproteobacteria.</title>
        <authorList>
            <person name="Oh H.M."/>
            <person name="Kwon K.K."/>
            <person name="Kang I."/>
            <person name="Kang S.G."/>
            <person name="Lee J.H."/>
            <person name="Kim S.J."/>
            <person name="Cho J.C."/>
        </authorList>
    </citation>
    <scope>NUCLEOTIDE SEQUENCE [LARGE SCALE GENOMIC DNA]</scope>
    <source>
        <strain evidence="6 7">IMCC1322</strain>
    </source>
</reference>
<evidence type="ECO:0000256" key="1">
    <source>
        <dbReference type="ARBA" id="ARBA00022884"/>
    </source>
</evidence>
<comment type="similarity">
    <text evidence="2">Belongs to the TlyA family.</text>
</comment>
<evidence type="ECO:0000313" key="6">
    <source>
        <dbReference type="EMBL" id="ADE39307.1"/>
    </source>
</evidence>
<evidence type="ECO:0000259" key="4">
    <source>
        <dbReference type="Pfam" id="PF01479"/>
    </source>
</evidence>
<dbReference type="EC" id="6.1.1.1" evidence="6"/>
<keyword evidence="6" id="KW-0436">Ligase</keyword>
<dbReference type="PANTHER" id="PTHR32319:SF0">
    <property type="entry name" value="BACTERIAL HEMOLYSIN-LIKE PROTEIN"/>
    <property type="match status" value="1"/>
</dbReference>
<dbReference type="SUPFAM" id="SSF53335">
    <property type="entry name" value="S-adenosyl-L-methionine-dependent methyltransferases"/>
    <property type="match status" value="1"/>
</dbReference>
<dbReference type="AlphaFoldDB" id="D5BSR0"/>
<name>D5BSR0_PUNMI</name>
<dbReference type="GO" id="GO:0003723">
    <property type="term" value="F:RNA binding"/>
    <property type="evidence" value="ECO:0007669"/>
    <property type="project" value="UniProtKB-KW"/>
</dbReference>
<dbReference type="SUPFAM" id="SSF55174">
    <property type="entry name" value="Alpha-L RNA-binding motif"/>
    <property type="match status" value="1"/>
</dbReference>
<evidence type="ECO:0000313" key="7">
    <source>
        <dbReference type="Proteomes" id="UP000007460"/>
    </source>
</evidence>
<feature type="domain" description="Ribosomal RNA methyltransferase FtsJ" evidence="5">
    <location>
        <begin position="84"/>
        <end position="268"/>
    </location>
</feature>
<dbReference type="Pfam" id="PF01479">
    <property type="entry name" value="S4"/>
    <property type="match status" value="1"/>
</dbReference>
<dbReference type="CDD" id="cd02440">
    <property type="entry name" value="AdoMet_MTases"/>
    <property type="match status" value="1"/>
</dbReference>
<dbReference type="KEGG" id="apb:SAR116_1064"/>
<dbReference type="GO" id="GO:0008168">
    <property type="term" value="F:methyltransferase activity"/>
    <property type="evidence" value="ECO:0007669"/>
    <property type="project" value="UniProtKB-KW"/>
</dbReference>
<dbReference type="Gene3D" id="3.40.50.150">
    <property type="entry name" value="Vaccinia Virus protein VP39"/>
    <property type="match status" value="1"/>
</dbReference>
<dbReference type="InterPro" id="IPR029063">
    <property type="entry name" value="SAM-dependent_MTases_sf"/>
</dbReference>
<organism evidence="6 7">
    <name type="scientific">Puniceispirillum marinum (strain IMCC1322)</name>
    <dbReference type="NCBI Taxonomy" id="488538"/>
    <lineage>
        <taxon>Bacteria</taxon>
        <taxon>Pseudomonadati</taxon>
        <taxon>Pseudomonadota</taxon>
        <taxon>Alphaproteobacteria</taxon>
        <taxon>Candidatus Puniceispirillales</taxon>
        <taxon>Candidatus Puniceispirillaceae</taxon>
        <taxon>Candidatus Puniceispirillum</taxon>
    </lineage>
</organism>
<dbReference type="InterPro" id="IPR004538">
    <property type="entry name" value="Hemolysin_A/TlyA"/>
</dbReference>
<dbReference type="HOGENOM" id="CLU_058015_3_0_5"/>
<dbReference type="InterPro" id="IPR047048">
    <property type="entry name" value="TlyA"/>
</dbReference>
<dbReference type="InterPro" id="IPR002942">
    <property type="entry name" value="S4_RNA-bd"/>
</dbReference>
<evidence type="ECO:0000256" key="3">
    <source>
        <dbReference type="PROSITE-ProRule" id="PRU00182"/>
    </source>
</evidence>
<keyword evidence="6" id="KW-0808">Transferase</keyword>
<gene>
    <name evidence="6" type="ordered locus">SAR116_1064</name>
</gene>
<dbReference type="InterPro" id="IPR036986">
    <property type="entry name" value="S4_RNA-bd_sf"/>
</dbReference>
<evidence type="ECO:0000259" key="5">
    <source>
        <dbReference type="Pfam" id="PF01728"/>
    </source>
</evidence>
<dbReference type="STRING" id="488538.SAR116_1064"/>
<dbReference type="GO" id="GO:0032259">
    <property type="term" value="P:methylation"/>
    <property type="evidence" value="ECO:0007669"/>
    <property type="project" value="UniProtKB-KW"/>
</dbReference>
<dbReference type="eggNOG" id="COG1189">
    <property type="taxonomic scope" value="Bacteria"/>
</dbReference>
<protein>
    <submittedName>
        <fullName evidence="6">Predicted rRNA methylase</fullName>
        <ecNumber evidence="6">6.1.1.1</ecNumber>
    </submittedName>
</protein>
<dbReference type="Pfam" id="PF01728">
    <property type="entry name" value="FtsJ"/>
    <property type="match status" value="1"/>
</dbReference>
<dbReference type="PANTHER" id="PTHR32319">
    <property type="entry name" value="BACTERIAL HEMOLYSIN-LIKE PROTEIN"/>
    <property type="match status" value="1"/>
</dbReference>
<keyword evidence="1 3" id="KW-0694">RNA-binding</keyword>
<keyword evidence="6" id="KW-0489">Methyltransferase</keyword>
<dbReference type="PIRSF" id="PIRSF005578">
    <property type="entry name" value="TlyA"/>
    <property type="match status" value="1"/>
</dbReference>
<dbReference type="Proteomes" id="UP000007460">
    <property type="component" value="Chromosome"/>
</dbReference>
<dbReference type="PROSITE" id="PS50889">
    <property type="entry name" value="S4"/>
    <property type="match status" value="1"/>
</dbReference>
<proteinExistence type="inferred from homology"/>
<sequence>MLQFVFVSKAKSKHYAASRPIQQKSSKRRADALLVEAGYATSRERAQSLIDEGGVFADGLLVSKAAKLLSPDCVFDVRSTGIKWVSRAGLKLVGALDHFTAISLADKKALDIGASTGGFTEVMLAHGAAHVVALDVGSDQLHDTLANDPRVTVMDATNARHLKAADLPFAPDMITCDASFISLIKVLPAALALAAPDAVLIALIKPQFEVGKGLVGKGGIVRDGALHDKVVTAVKAWLCVDMGWRLIGVTHSPIDGPDGNKEFLIAAQKPT</sequence>
<accession>D5BSR0</accession>